<accession>A0A6C0I1V4</accession>
<feature type="compositionally biased region" description="Low complexity" evidence="1">
    <location>
        <begin position="12"/>
        <end position="21"/>
    </location>
</feature>
<sequence>MKSWASIVKKTPAAAPAVVPALTSTAQQQQQGDIFVLLPPKIQTKKNGNSGDCAAPEKQKQKQQKEEETEETPQLITSEPIKPIERPHPQHHDDDPNSFPAHISLTRPGAPTVAPIFKNSEDMQEWHNNEYSENHKYSNQIYSEKVKVWRQRVNWHIVPNMTSTTPEEKALGFIKVYKPYYQVDDETRFSTLNPTFPLPPDYGYLVPWNSTIRNIHPEFMALLFHNRADELCKCKTVEDFEKVYIEGAKLHWNPSYWQSQVQQYTPEAALWTMSTNANMWPGTTIVPRPDVLRGLSGSASALAHYGIKKTPKYEVHGVKRGQTGICNVKDLKTLGKKAPIRWYVSPAYLKNMKRFQFMFEENPNACADYDSDNWFSD</sequence>
<protein>
    <submittedName>
        <fullName evidence="2">Uncharacterized protein</fullName>
    </submittedName>
</protein>
<feature type="compositionally biased region" description="Basic and acidic residues" evidence="1">
    <location>
        <begin position="55"/>
        <end position="66"/>
    </location>
</feature>
<feature type="region of interest" description="Disordered" evidence="1">
    <location>
        <begin position="1"/>
        <end position="102"/>
    </location>
</feature>
<evidence type="ECO:0000256" key="1">
    <source>
        <dbReference type="SAM" id="MobiDB-lite"/>
    </source>
</evidence>
<feature type="compositionally biased region" description="Polar residues" evidence="1">
    <location>
        <begin position="22"/>
        <end position="32"/>
    </location>
</feature>
<evidence type="ECO:0000313" key="2">
    <source>
        <dbReference type="EMBL" id="QHT86762.1"/>
    </source>
</evidence>
<dbReference type="AlphaFoldDB" id="A0A6C0I1V4"/>
<organism evidence="2">
    <name type="scientific">viral metagenome</name>
    <dbReference type="NCBI Taxonomy" id="1070528"/>
    <lineage>
        <taxon>unclassified sequences</taxon>
        <taxon>metagenomes</taxon>
        <taxon>organismal metagenomes</taxon>
    </lineage>
</organism>
<reference evidence="2" key="1">
    <citation type="journal article" date="2020" name="Nature">
        <title>Giant virus diversity and host interactions through global metagenomics.</title>
        <authorList>
            <person name="Schulz F."/>
            <person name="Roux S."/>
            <person name="Paez-Espino D."/>
            <person name="Jungbluth S."/>
            <person name="Walsh D.A."/>
            <person name="Denef V.J."/>
            <person name="McMahon K.D."/>
            <person name="Konstantinidis K.T."/>
            <person name="Eloe-Fadrosh E.A."/>
            <person name="Kyrpides N.C."/>
            <person name="Woyke T."/>
        </authorList>
    </citation>
    <scope>NUCLEOTIDE SEQUENCE</scope>
    <source>
        <strain evidence="2">GVMAG-M-3300023184-18</strain>
    </source>
</reference>
<proteinExistence type="predicted"/>
<feature type="compositionally biased region" description="Basic and acidic residues" evidence="1">
    <location>
        <begin position="82"/>
        <end position="95"/>
    </location>
</feature>
<dbReference type="EMBL" id="MN740076">
    <property type="protein sequence ID" value="QHT86762.1"/>
    <property type="molecule type" value="Genomic_DNA"/>
</dbReference>
<name>A0A6C0I1V4_9ZZZZ</name>